<dbReference type="EMBL" id="JAWLKH010000002">
    <property type="protein sequence ID" value="MDV6310736.1"/>
    <property type="molecule type" value="Genomic_DNA"/>
</dbReference>
<evidence type="ECO:0000313" key="2">
    <source>
        <dbReference type="EMBL" id="MDV6310736.1"/>
    </source>
</evidence>
<evidence type="ECO:0000313" key="3">
    <source>
        <dbReference type="Proteomes" id="UP001185922"/>
    </source>
</evidence>
<dbReference type="AlphaFoldDB" id="A0AAE4R4G3"/>
<name>A0AAE4R4G3_9ACTN</name>
<dbReference type="Proteomes" id="UP001185922">
    <property type="component" value="Unassembled WGS sequence"/>
</dbReference>
<reference evidence="2" key="1">
    <citation type="submission" date="2023-10" db="EMBL/GenBank/DDBJ databases">
        <title>Development of a sustainable strategy for remediation of hydrocarbon-contaminated territories based on the waste exchange concept.</title>
        <authorList>
            <person name="Krivoruchko A."/>
        </authorList>
    </citation>
    <scope>NUCLEOTIDE SEQUENCE</scope>
    <source>
        <strain evidence="2">IEGM 1279</strain>
    </source>
</reference>
<proteinExistence type="predicted"/>
<sequence>MAKKVVSRSRASYIGVIDFVPGGTPEITWAHAEVPDIENEELLLRAMRCEFRALLEWGRAIWQPSSYHYELPSGDHAGYFVRIADMFRNLRDVEVVATWFYERLESGLVILAESASLIPLIAEIRRVMSASGMDIVGVATFDEYPRTEFEIAQVVQDFDIHSRILAIMSVNSSGRYLDMVSRALDGSVYPTDLVVMVDKTATMADCSIRPIFERENSKKFRWVGMASRSFASPTESGCRLCADNSVAQVVRIDPRSFEALALPGQNLVMPSRKSAIDMSSFFRSCSELDAIAFLEKSNSPARAGSKDPMGIKFELDKLIGNSTFRWLAMERLFGQRKQVLERHGRPGQSAARPDEDHRGVRAGGSTSSGDASLAAVPNSNREARETPERNRSAKAKFLKPRHSVLVGSYDAIVVSRNDSSIEGFDSIIGAVQDILQIDVPVIEVALDAEGVIAPIESMADKISPLILSVGSVSGWTLRQMLVGIEDVWDAETERTGRAISALVVHATSRSVREFENTAQSFSGRLHAIWKMFLPDRWPLVEELDYIGGDGDLGEGARQEFFKRRQQIVSERTKGQCVMLGPSEDVHVRNESLYGLRLNSVASLVAVGAAVHFNRLVAKTTDPRWSSFDFVSISRSYYDGLLVAAMLRWCDPGEIYWGASPADQHRNVEELLTRFTQDLDLRILYPELLLGVMQGKIPRSVTGLLAYTAVTKSLDWDARERAEIVELVRLVGDAGFEIDDALVIAGSQ</sequence>
<organism evidence="2 3">
    <name type="scientific">Gordonia amicalis</name>
    <dbReference type="NCBI Taxonomy" id="89053"/>
    <lineage>
        <taxon>Bacteria</taxon>
        <taxon>Bacillati</taxon>
        <taxon>Actinomycetota</taxon>
        <taxon>Actinomycetes</taxon>
        <taxon>Mycobacteriales</taxon>
        <taxon>Gordoniaceae</taxon>
        <taxon>Gordonia</taxon>
    </lineage>
</organism>
<feature type="region of interest" description="Disordered" evidence="1">
    <location>
        <begin position="340"/>
        <end position="394"/>
    </location>
</feature>
<protein>
    <submittedName>
        <fullName evidence="2">Uncharacterized protein</fullName>
    </submittedName>
</protein>
<feature type="compositionally biased region" description="Basic and acidic residues" evidence="1">
    <location>
        <begin position="381"/>
        <end position="391"/>
    </location>
</feature>
<dbReference type="RefSeq" id="WP_317510196.1">
    <property type="nucleotide sequence ID" value="NZ_JAWLKH010000002.1"/>
</dbReference>
<evidence type="ECO:0000256" key="1">
    <source>
        <dbReference type="SAM" id="MobiDB-lite"/>
    </source>
</evidence>
<gene>
    <name evidence="2" type="ORF">R3Q15_02275</name>
</gene>
<accession>A0AAE4R4G3</accession>
<comment type="caution">
    <text evidence="2">The sequence shown here is derived from an EMBL/GenBank/DDBJ whole genome shotgun (WGS) entry which is preliminary data.</text>
</comment>